<evidence type="ECO:0000256" key="13">
    <source>
        <dbReference type="SAM" id="Phobius"/>
    </source>
</evidence>
<reference evidence="14 15" key="1">
    <citation type="submission" date="2016-10" db="EMBL/GenBank/DDBJ databases">
        <authorList>
            <person name="de Groot N.N."/>
        </authorList>
    </citation>
    <scope>NUCLEOTIDE SEQUENCE [LARGE SCALE GENOMIC DNA]</scope>
    <source>
        <strain evidence="14 15">DSM 23142</strain>
    </source>
</reference>
<dbReference type="PANTHER" id="PTHR31462:SF5">
    <property type="entry name" value="ENDOSOMAL_LYSOSOMAL PROTON CHANNEL TMEM175"/>
    <property type="match status" value="1"/>
</dbReference>
<accession>A0A1G7UUZ7</accession>
<evidence type="ECO:0000256" key="5">
    <source>
        <dbReference type="ARBA" id="ARBA00022692"/>
    </source>
</evidence>
<protein>
    <submittedName>
        <fullName evidence="14">Uncharacterized membrane protein</fullName>
    </submittedName>
</protein>
<comment type="catalytic activity">
    <reaction evidence="12">
        <text>K(+)(in) = K(+)(out)</text>
        <dbReference type="Rhea" id="RHEA:29463"/>
        <dbReference type="ChEBI" id="CHEBI:29103"/>
    </reaction>
</comment>
<keyword evidence="8 13" id="KW-1133">Transmembrane helix</keyword>
<comment type="subcellular location">
    <subcellularLocation>
        <location evidence="1">Membrane</location>
        <topology evidence="1">Multi-pass membrane protein</topology>
    </subcellularLocation>
</comment>
<evidence type="ECO:0000256" key="3">
    <source>
        <dbReference type="ARBA" id="ARBA00022448"/>
    </source>
</evidence>
<keyword evidence="11" id="KW-0407">Ion channel</keyword>
<feature type="transmembrane region" description="Helical" evidence="13">
    <location>
        <begin position="60"/>
        <end position="76"/>
    </location>
</feature>
<dbReference type="GO" id="GO:0015252">
    <property type="term" value="F:proton channel activity"/>
    <property type="evidence" value="ECO:0007669"/>
    <property type="project" value="InterPro"/>
</dbReference>
<sequence length="211" mass="22987">MSDSASSGHRLMAGERLKAFTDAVVAIAMTLLILPLLDSIQDAASRGLDSGSWLVGEGPQLFSFALSFVLIANFWINHHRLFDRVENVTIALLWLTVAWMLTIVWLPVATALLGQMTDDPVQKLLYIGSLLATSLVAVGTRVYLRRHPELHAIPIETQRNGMVAAVTMSVLFALALVIAIALPAVGYWAMFLLLLTGPIDSVVARRLGIRT</sequence>
<feature type="transmembrane region" description="Helical" evidence="13">
    <location>
        <begin position="163"/>
        <end position="182"/>
    </location>
</feature>
<dbReference type="RefSeq" id="WP_091485670.1">
    <property type="nucleotide sequence ID" value="NZ_LT629692.1"/>
</dbReference>
<keyword evidence="9" id="KW-0406">Ion transport</keyword>
<comment type="similarity">
    <text evidence="2">Belongs to the TMEM175 family.</text>
</comment>
<dbReference type="GO" id="GO:0016020">
    <property type="term" value="C:membrane"/>
    <property type="evidence" value="ECO:0007669"/>
    <property type="project" value="UniProtKB-SubCell"/>
</dbReference>
<evidence type="ECO:0000256" key="1">
    <source>
        <dbReference type="ARBA" id="ARBA00004141"/>
    </source>
</evidence>
<evidence type="ECO:0000313" key="14">
    <source>
        <dbReference type="EMBL" id="SDG51121.1"/>
    </source>
</evidence>
<dbReference type="Pfam" id="PF06736">
    <property type="entry name" value="TMEM175"/>
    <property type="match status" value="1"/>
</dbReference>
<dbReference type="PANTHER" id="PTHR31462">
    <property type="entry name" value="ENDOSOMAL/LYSOSOMAL POTASSIUM CHANNEL TMEM175"/>
    <property type="match status" value="1"/>
</dbReference>
<evidence type="ECO:0000256" key="2">
    <source>
        <dbReference type="ARBA" id="ARBA00006920"/>
    </source>
</evidence>
<keyword evidence="15" id="KW-1185">Reference proteome</keyword>
<dbReference type="GO" id="GO:0005267">
    <property type="term" value="F:potassium channel activity"/>
    <property type="evidence" value="ECO:0007669"/>
    <property type="project" value="UniProtKB-KW"/>
</dbReference>
<keyword evidence="3" id="KW-0813">Transport</keyword>
<dbReference type="InterPro" id="IPR010617">
    <property type="entry name" value="TMEM175-like"/>
</dbReference>
<evidence type="ECO:0000256" key="6">
    <source>
        <dbReference type="ARBA" id="ARBA00022826"/>
    </source>
</evidence>
<proteinExistence type="inferred from homology"/>
<evidence type="ECO:0000256" key="7">
    <source>
        <dbReference type="ARBA" id="ARBA00022958"/>
    </source>
</evidence>
<dbReference type="AlphaFoldDB" id="A0A1G7UUZ7"/>
<evidence type="ECO:0000313" key="15">
    <source>
        <dbReference type="Proteomes" id="UP000199009"/>
    </source>
</evidence>
<feature type="transmembrane region" description="Helical" evidence="13">
    <location>
        <begin position="124"/>
        <end position="143"/>
    </location>
</feature>
<gene>
    <name evidence="14" type="ORF">SAMN04489810_0495</name>
</gene>
<organism evidence="14 15">
    <name type="scientific">Microbacterium pygmaeum</name>
    <dbReference type="NCBI Taxonomy" id="370764"/>
    <lineage>
        <taxon>Bacteria</taxon>
        <taxon>Bacillati</taxon>
        <taxon>Actinomycetota</taxon>
        <taxon>Actinomycetes</taxon>
        <taxon>Micrococcales</taxon>
        <taxon>Microbacteriaceae</taxon>
        <taxon>Microbacterium</taxon>
    </lineage>
</organism>
<dbReference type="EMBL" id="LT629692">
    <property type="protein sequence ID" value="SDG51121.1"/>
    <property type="molecule type" value="Genomic_DNA"/>
</dbReference>
<evidence type="ECO:0000256" key="12">
    <source>
        <dbReference type="ARBA" id="ARBA00034430"/>
    </source>
</evidence>
<keyword evidence="10 13" id="KW-0472">Membrane</keyword>
<dbReference type="OrthoDB" id="7626281at2"/>
<name>A0A1G7UUZ7_9MICO</name>
<evidence type="ECO:0000256" key="4">
    <source>
        <dbReference type="ARBA" id="ARBA00022538"/>
    </source>
</evidence>
<evidence type="ECO:0000256" key="11">
    <source>
        <dbReference type="ARBA" id="ARBA00023303"/>
    </source>
</evidence>
<evidence type="ECO:0000256" key="8">
    <source>
        <dbReference type="ARBA" id="ARBA00022989"/>
    </source>
</evidence>
<feature type="transmembrane region" description="Helical" evidence="13">
    <location>
        <begin position="188"/>
        <end position="208"/>
    </location>
</feature>
<feature type="transmembrane region" description="Helical" evidence="13">
    <location>
        <begin position="88"/>
        <end position="112"/>
    </location>
</feature>
<keyword evidence="5 13" id="KW-0812">Transmembrane</keyword>
<keyword evidence="7" id="KW-0630">Potassium</keyword>
<keyword evidence="4" id="KW-0633">Potassium transport</keyword>
<evidence type="ECO:0000256" key="10">
    <source>
        <dbReference type="ARBA" id="ARBA00023136"/>
    </source>
</evidence>
<evidence type="ECO:0000256" key="9">
    <source>
        <dbReference type="ARBA" id="ARBA00023065"/>
    </source>
</evidence>
<keyword evidence="6" id="KW-0631">Potassium channel</keyword>
<feature type="transmembrane region" description="Helical" evidence="13">
    <location>
        <begin position="20"/>
        <end position="40"/>
    </location>
</feature>
<dbReference type="Proteomes" id="UP000199009">
    <property type="component" value="Chromosome I"/>
</dbReference>
<dbReference type="STRING" id="370764.SAMN04489810_0495"/>